<gene>
    <name evidence="1" type="ORF">GCM10011591_46710</name>
</gene>
<dbReference type="AlphaFoldDB" id="A0A917QUL8"/>
<evidence type="ECO:0000313" key="1">
    <source>
        <dbReference type="EMBL" id="GGK69231.1"/>
    </source>
</evidence>
<reference evidence="1" key="1">
    <citation type="journal article" date="2014" name="Int. J. Syst. Evol. Microbiol.">
        <title>Complete genome sequence of Corynebacterium casei LMG S-19264T (=DSM 44701T), isolated from a smear-ripened cheese.</title>
        <authorList>
            <consortium name="US DOE Joint Genome Institute (JGI-PGF)"/>
            <person name="Walter F."/>
            <person name="Albersmeier A."/>
            <person name="Kalinowski J."/>
            <person name="Ruckert C."/>
        </authorList>
    </citation>
    <scope>NUCLEOTIDE SEQUENCE</scope>
    <source>
        <strain evidence="1">CGMCC 4.7278</strain>
    </source>
</reference>
<comment type="caution">
    <text evidence="1">The sequence shown here is derived from an EMBL/GenBank/DDBJ whole genome shotgun (WGS) entry which is preliminary data.</text>
</comment>
<accession>A0A917QUL8</accession>
<keyword evidence="2" id="KW-1185">Reference proteome</keyword>
<name>A0A917QUL8_9NOCA</name>
<proteinExistence type="predicted"/>
<protein>
    <submittedName>
        <fullName evidence="1">Uncharacterized protein</fullName>
    </submittedName>
</protein>
<organism evidence="1 2">
    <name type="scientific">Nocardia camponoti</name>
    <dbReference type="NCBI Taxonomy" id="1616106"/>
    <lineage>
        <taxon>Bacteria</taxon>
        <taxon>Bacillati</taxon>
        <taxon>Actinomycetota</taxon>
        <taxon>Actinomycetes</taxon>
        <taxon>Mycobacteriales</taxon>
        <taxon>Nocardiaceae</taxon>
        <taxon>Nocardia</taxon>
    </lineage>
</organism>
<reference evidence="1" key="2">
    <citation type="submission" date="2020-09" db="EMBL/GenBank/DDBJ databases">
        <authorList>
            <person name="Sun Q."/>
            <person name="Zhou Y."/>
        </authorList>
    </citation>
    <scope>NUCLEOTIDE SEQUENCE</scope>
    <source>
        <strain evidence="1">CGMCC 4.7278</strain>
    </source>
</reference>
<sequence length="84" mass="9427">MRLDAVLIRDPGTPCHVNGAGLDMRGERPGWLSHWVPSVDGWWMGRVTYSITYADGRRVPLTLTDQLVPAYALRPRHDGSRPTT</sequence>
<dbReference type="EMBL" id="BMMW01000007">
    <property type="protein sequence ID" value="GGK69231.1"/>
    <property type="molecule type" value="Genomic_DNA"/>
</dbReference>
<evidence type="ECO:0000313" key="2">
    <source>
        <dbReference type="Proteomes" id="UP000612956"/>
    </source>
</evidence>
<dbReference type="Proteomes" id="UP000612956">
    <property type="component" value="Unassembled WGS sequence"/>
</dbReference>